<dbReference type="SUPFAM" id="SSF54427">
    <property type="entry name" value="NTF2-like"/>
    <property type="match status" value="1"/>
</dbReference>
<dbReference type="RefSeq" id="WP_110987747.1">
    <property type="nucleotide sequence ID" value="NZ_CAWNWM010000014.1"/>
</dbReference>
<dbReference type="InterPro" id="IPR013325">
    <property type="entry name" value="RNA_pol_sigma_r2"/>
</dbReference>
<dbReference type="InterPro" id="IPR007627">
    <property type="entry name" value="RNA_pol_sigma70_r2"/>
</dbReference>
<dbReference type="InterPro" id="IPR013324">
    <property type="entry name" value="RNA_pol_sigma_r3/r4-like"/>
</dbReference>
<dbReference type="SUPFAM" id="SSF88659">
    <property type="entry name" value="Sigma3 and sigma4 domains of RNA polymerase sigma factors"/>
    <property type="match status" value="1"/>
</dbReference>
<dbReference type="PANTHER" id="PTHR30173:SF36">
    <property type="entry name" value="ECF RNA POLYMERASE SIGMA FACTOR SIGJ"/>
    <property type="match status" value="1"/>
</dbReference>
<dbReference type="InterPro" id="IPR013249">
    <property type="entry name" value="RNA_pol_sigma70_r4_t2"/>
</dbReference>
<dbReference type="InterPro" id="IPR032710">
    <property type="entry name" value="NTF2-like_dom_sf"/>
</dbReference>
<comment type="caution">
    <text evidence="4">The sequence shown here is derived from an EMBL/GenBank/DDBJ whole genome shotgun (WGS) entry which is preliminary data.</text>
</comment>
<dbReference type="Proteomes" id="UP000248857">
    <property type="component" value="Unassembled WGS sequence"/>
</dbReference>
<reference evidence="4 5" key="1">
    <citation type="journal article" date="2018" name="Sci. Rep.">
        <title>A novel species of the marine cyanobacterium Acaryochloris with a unique pigment content and lifestyle.</title>
        <authorList>
            <person name="Partensky F."/>
            <person name="Six C."/>
            <person name="Ratin M."/>
            <person name="Garczarek L."/>
            <person name="Vaulot D."/>
            <person name="Probert I."/>
            <person name="Calteau A."/>
            <person name="Gourvil P."/>
            <person name="Marie D."/>
            <person name="Grebert T."/>
            <person name="Bouchier C."/>
            <person name="Le Panse S."/>
            <person name="Gachenot M."/>
            <person name="Rodriguez F."/>
            <person name="Garrido J.L."/>
        </authorList>
    </citation>
    <scope>NUCLEOTIDE SEQUENCE [LARGE SCALE GENOMIC DNA]</scope>
    <source>
        <strain evidence="4 5">RCC1774</strain>
    </source>
</reference>
<dbReference type="GO" id="GO:0003677">
    <property type="term" value="F:DNA binding"/>
    <property type="evidence" value="ECO:0007669"/>
    <property type="project" value="InterPro"/>
</dbReference>
<dbReference type="AlphaFoldDB" id="A0A2W1JLJ9"/>
<comment type="subunit">
    <text evidence="1">Interacts transiently with the RNA polymerase catalytic core formed by RpoA, RpoB, RpoC and RpoZ (2 alpha, 1 beta, 1 beta' and 1 omega subunit) to form the RNA polymerase holoenzyme that can initiate transcription.</text>
</comment>
<evidence type="ECO:0000313" key="5">
    <source>
        <dbReference type="Proteomes" id="UP000248857"/>
    </source>
</evidence>
<dbReference type="NCBIfam" id="NF007214">
    <property type="entry name" value="PRK09636.1"/>
    <property type="match status" value="1"/>
</dbReference>
<name>A0A2W1JLJ9_9CYAN</name>
<protein>
    <submittedName>
        <fullName evidence="4">ECF RNA polymerase sigma factor SigJ</fullName>
    </submittedName>
</protein>
<dbReference type="Gene3D" id="1.10.10.10">
    <property type="entry name" value="Winged helix-like DNA-binding domain superfamily/Winged helix DNA-binding domain"/>
    <property type="match status" value="1"/>
</dbReference>
<evidence type="ECO:0000313" key="4">
    <source>
        <dbReference type="EMBL" id="PZD71782.1"/>
    </source>
</evidence>
<dbReference type="SUPFAM" id="SSF88946">
    <property type="entry name" value="Sigma2 domain of RNA polymerase sigma factors"/>
    <property type="match status" value="1"/>
</dbReference>
<dbReference type="InterPro" id="IPR052704">
    <property type="entry name" value="ECF_Sigma-70_Domain"/>
</dbReference>
<organism evidence="4 5">
    <name type="scientific">Acaryochloris thomasi RCC1774</name>
    <dbReference type="NCBI Taxonomy" id="1764569"/>
    <lineage>
        <taxon>Bacteria</taxon>
        <taxon>Bacillati</taxon>
        <taxon>Cyanobacteriota</taxon>
        <taxon>Cyanophyceae</taxon>
        <taxon>Acaryochloridales</taxon>
        <taxon>Acaryochloridaceae</taxon>
        <taxon>Acaryochloris</taxon>
        <taxon>Acaryochloris thomasi</taxon>
    </lineage>
</organism>
<keyword evidence="5" id="KW-1185">Reference proteome</keyword>
<gene>
    <name evidence="4" type="primary">sigJ_1</name>
    <name evidence="4" type="ORF">C1752_04525</name>
</gene>
<evidence type="ECO:0000259" key="2">
    <source>
        <dbReference type="Pfam" id="PF04542"/>
    </source>
</evidence>
<evidence type="ECO:0000256" key="1">
    <source>
        <dbReference type="ARBA" id="ARBA00011344"/>
    </source>
</evidence>
<dbReference type="NCBIfam" id="TIGR02957">
    <property type="entry name" value="SigX4"/>
    <property type="match status" value="1"/>
</dbReference>
<feature type="domain" description="RNA polymerase sigma factor 70 region 4 type 2" evidence="3">
    <location>
        <begin position="106"/>
        <end position="158"/>
    </location>
</feature>
<dbReference type="PANTHER" id="PTHR30173">
    <property type="entry name" value="SIGMA 19 FACTOR"/>
    <property type="match status" value="1"/>
</dbReference>
<dbReference type="InterPro" id="IPR014303">
    <property type="entry name" value="RNA_pol_sigma-70_ECF"/>
</dbReference>
<dbReference type="GO" id="GO:0016987">
    <property type="term" value="F:sigma factor activity"/>
    <property type="evidence" value="ECO:0007669"/>
    <property type="project" value="InterPro"/>
</dbReference>
<dbReference type="Gene3D" id="1.10.1740.10">
    <property type="match status" value="1"/>
</dbReference>
<dbReference type="InterPro" id="IPR036388">
    <property type="entry name" value="WH-like_DNA-bd_sf"/>
</dbReference>
<dbReference type="NCBIfam" id="TIGR02937">
    <property type="entry name" value="sigma70-ECF"/>
    <property type="match status" value="1"/>
</dbReference>
<accession>A0A2W1JLJ9</accession>
<dbReference type="GO" id="GO:0006352">
    <property type="term" value="P:DNA-templated transcription initiation"/>
    <property type="evidence" value="ECO:0007669"/>
    <property type="project" value="InterPro"/>
</dbReference>
<feature type="domain" description="RNA polymerase sigma-70 region 2" evidence="2">
    <location>
        <begin position="9"/>
        <end position="72"/>
    </location>
</feature>
<dbReference type="InterPro" id="IPR014284">
    <property type="entry name" value="RNA_pol_sigma-70_dom"/>
</dbReference>
<dbReference type="Pfam" id="PF08281">
    <property type="entry name" value="Sigma70_r4_2"/>
    <property type="match status" value="1"/>
</dbReference>
<sequence length="308" mass="35222">MDVSTLETFQQYQSLLFGIAYRMLGTIMDAEDMVQETFLRWQRASNNQVQSPKRYLTTIVTRLCIDRLRSAQVKREQYIGPWLPEPIVTSAADPAAKAEQADSLSMAFLVLLERLSPIERAVFLLREIFDYDYNTIGLIVEKSPSNCRQIARRAKQRIHDVRSRFSTSPHQREEITQQFLRACEQGDLQGLLNLLADDITLYSDGGGKVVAALKPLHRNVKVARFLLAINRRQQRLGLYSEAQFIQVNSQSGLLYTTANTIDSVMAFDVAQGHIQTLYFVRNPEKLRQASTDRDFASRTTLEASNRRK</sequence>
<dbReference type="Gene3D" id="3.10.450.50">
    <property type="match status" value="1"/>
</dbReference>
<dbReference type="OrthoDB" id="3211555at2"/>
<evidence type="ECO:0000259" key="3">
    <source>
        <dbReference type="Pfam" id="PF08281"/>
    </source>
</evidence>
<dbReference type="EMBL" id="PQWO01000014">
    <property type="protein sequence ID" value="PZD71782.1"/>
    <property type="molecule type" value="Genomic_DNA"/>
</dbReference>
<proteinExistence type="predicted"/>
<dbReference type="Pfam" id="PF04542">
    <property type="entry name" value="Sigma70_r2"/>
    <property type="match status" value="1"/>
</dbReference>